<dbReference type="Proteomes" id="UP000609346">
    <property type="component" value="Unassembled WGS sequence"/>
</dbReference>
<evidence type="ECO:0008006" key="3">
    <source>
        <dbReference type="Google" id="ProtNLM"/>
    </source>
</evidence>
<evidence type="ECO:0000313" key="1">
    <source>
        <dbReference type="EMBL" id="MBD3919422.1"/>
    </source>
</evidence>
<evidence type="ECO:0000313" key="2">
    <source>
        <dbReference type="Proteomes" id="UP000609346"/>
    </source>
</evidence>
<accession>A0ABR8MTY4</accession>
<sequence length="234" mass="26397">MNKWMLVLVVVALLGGCSNRTGNPTKGNSVIDWVDFVKLNGTSYTGLFESVIKDPNDVTKEVVGEVSFKVADVVTNPSYKTKSGDAAFLEIGTKLYRVKGFETNEMIAAEDVTRIGGFRLYASDEFAITMKYKYKDVPKDKVARVELYLYGETKPFKTLNNSEAEQFIMLLENGKDNQNYSSPNNGSDPTYYSMVFYTDEPLAYAFTLVDDGTHVFFTPRDTRIVDDEIRKLIR</sequence>
<dbReference type="EMBL" id="JACXZA010000002">
    <property type="protein sequence ID" value="MBD3919422.1"/>
    <property type="molecule type" value="Genomic_DNA"/>
</dbReference>
<proteinExistence type="predicted"/>
<comment type="caution">
    <text evidence="1">The sequence shown here is derived from an EMBL/GenBank/DDBJ whole genome shotgun (WGS) entry which is preliminary data.</text>
</comment>
<organism evidence="1 2">
    <name type="scientific">Paenibacillus terricola</name>
    <dbReference type="NCBI Taxonomy" id="2763503"/>
    <lineage>
        <taxon>Bacteria</taxon>
        <taxon>Bacillati</taxon>
        <taxon>Bacillota</taxon>
        <taxon>Bacilli</taxon>
        <taxon>Bacillales</taxon>
        <taxon>Paenibacillaceae</taxon>
        <taxon>Paenibacillus</taxon>
    </lineage>
</organism>
<keyword evidence="2" id="KW-1185">Reference proteome</keyword>
<reference evidence="1 2" key="1">
    <citation type="submission" date="2020-09" db="EMBL/GenBank/DDBJ databases">
        <title>Paenibacillus sp. strain PR3 16S rRNA gene Genome sequencing and assembly.</title>
        <authorList>
            <person name="Kim J."/>
        </authorList>
    </citation>
    <scope>NUCLEOTIDE SEQUENCE [LARGE SCALE GENOMIC DNA]</scope>
    <source>
        <strain evidence="1 2">PR3</strain>
    </source>
</reference>
<dbReference type="RefSeq" id="WP_191203668.1">
    <property type="nucleotide sequence ID" value="NZ_JACXZA010000002.1"/>
</dbReference>
<dbReference type="PROSITE" id="PS51257">
    <property type="entry name" value="PROKAR_LIPOPROTEIN"/>
    <property type="match status" value="1"/>
</dbReference>
<protein>
    <recommendedName>
        <fullName evidence="3">Lipoprotein</fullName>
    </recommendedName>
</protein>
<gene>
    <name evidence="1" type="ORF">H8B09_11720</name>
</gene>
<name>A0ABR8MTY4_9BACL</name>